<dbReference type="KEGG" id="smo:SELMODRAFT_407198"/>
<dbReference type="Gene3D" id="3.90.730.10">
    <property type="entry name" value="Ribonuclease T2-like"/>
    <property type="match status" value="1"/>
</dbReference>
<proteinExistence type="predicted"/>
<dbReference type="HOGENOM" id="CLU_1974359_0_0_1"/>
<dbReference type="EMBL" id="GL377571">
    <property type="protein sequence ID" value="EFJ33065.1"/>
    <property type="molecule type" value="Genomic_DNA"/>
</dbReference>
<dbReference type="GO" id="GO:0003723">
    <property type="term" value="F:RNA binding"/>
    <property type="evidence" value="ECO:0007669"/>
    <property type="project" value="InterPro"/>
</dbReference>
<dbReference type="InParanoid" id="D8R483"/>
<dbReference type="AlphaFoldDB" id="D8R483"/>
<gene>
    <name evidence="1" type="ORF">SELMODRAFT_407198</name>
</gene>
<reference evidence="1 2" key="1">
    <citation type="journal article" date="2011" name="Science">
        <title>The Selaginella genome identifies genetic changes associated with the evolution of vascular plants.</title>
        <authorList>
            <person name="Banks J.A."/>
            <person name="Nishiyama T."/>
            <person name="Hasebe M."/>
            <person name="Bowman J.L."/>
            <person name="Gribskov M."/>
            <person name="dePamphilis C."/>
            <person name="Albert V.A."/>
            <person name="Aono N."/>
            <person name="Aoyama T."/>
            <person name="Ambrose B.A."/>
            <person name="Ashton N.W."/>
            <person name="Axtell M.J."/>
            <person name="Barker E."/>
            <person name="Barker M.S."/>
            <person name="Bennetzen J.L."/>
            <person name="Bonawitz N.D."/>
            <person name="Chapple C."/>
            <person name="Cheng C."/>
            <person name="Correa L.G."/>
            <person name="Dacre M."/>
            <person name="DeBarry J."/>
            <person name="Dreyer I."/>
            <person name="Elias M."/>
            <person name="Engstrom E.M."/>
            <person name="Estelle M."/>
            <person name="Feng L."/>
            <person name="Finet C."/>
            <person name="Floyd S.K."/>
            <person name="Frommer W.B."/>
            <person name="Fujita T."/>
            <person name="Gramzow L."/>
            <person name="Gutensohn M."/>
            <person name="Harholt J."/>
            <person name="Hattori M."/>
            <person name="Heyl A."/>
            <person name="Hirai T."/>
            <person name="Hiwatashi Y."/>
            <person name="Ishikawa M."/>
            <person name="Iwata M."/>
            <person name="Karol K.G."/>
            <person name="Koehler B."/>
            <person name="Kolukisaoglu U."/>
            <person name="Kubo M."/>
            <person name="Kurata T."/>
            <person name="Lalonde S."/>
            <person name="Li K."/>
            <person name="Li Y."/>
            <person name="Litt A."/>
            <person name="Lyons E."/>
            <person name="Manning G."/>
            <person name="Maruyama T."/>
            <person name="Michael T.P."/>
            <person name="Mikami K."/>
            <person name="Miyazaki S."/>
            <person name="Morinaga S."/>
            <person name="Murata T."/>
            <person name="Mueller-Roeber B."/>
            <person name="Nelson D.R."/>
            <person name="Obara M."/>
            <person name="Oguri Y."/>
            <person name="Olmstead R.G."/>
            <person name="Onodera N."/>
            <person name="Petersen B.L."/>
            <person name="Pils B."/>
            <person name="Prigge M."/>
            <person name="Rensing S.A."/>
            <person name="Riano-Pachon D.M."/>
            <person name="Roberts A.W."/>
            <person name="Sato Y."/>
            <person name="Scheller H.V."/>
            <person name="Schulz B."/>
            <person name="Schulz C."/>
            <person name="Shakirov E.V."/>
            <person name="Shibagaki N."/>
            <person name="Shinohara N."/>
            <person name="Shippen D.E."/>
            <person name="Soerensen I."/>
            <person name="Sotooka R."/>
            <person name="Sugimoto N."/>
            <person name="Sugita M."/>
            <person name="Sumikawa N."/>
            <person name="Tanurdzic M."/>
            <person name="Theissen G."/>
            <person name="Ulvskov P."/>
            <person name="Wakazuki S."/>
            <person name="Weng J.K."/>
            <person name="Willats W.W."/>
            <person name="Wipf D."/>
            <person name="Wolf P.G."/>
            <person name="Yang L."/>
            <person name="Zimmer A.D."/>
            <person name="Zhu Q."/>
            <person name="Mitros T."/>
            <person name="Hellsten U."/>
            <person name="Loque D."/>
            <person name="Otillar R."/>
            <person name="Salamov A."/>
            <person name="Schmutz J."/>
            <person name="Shapiro H."/>
            <person name="Lindquist E."/>
            <person name="Lucas S."/>
            <person name="Rokhsar D."/>
            <person name="Grigoriev I.V."/>
        </authorList>
    </citation>
    <scope>NUCLEOTIDE SEQUENCE [LARGE SCALE GENOMIC DNA]</scope>
</reference>
<name>D8R483_SELML</name>
<protein>
    <submittedName>
        <fullName evidence="1">Uncharacterized protein</fullName>
    </submittedName>
</protein>
<accession>D8R483</accession>
<evidence type="ECO:0000313" key="1">
    <source>
        <dbReference type="EMBL" id="EFJ33065.1"/>
    </source>
</evidence>
<keyword evidence="2" id="KW-1185">Reference proteome</keyword>
<dbReference type="Proteomes" id="UP000001514">
    <property type="component" value="Unassembled WGS sequence"/>
</dbReference>
<dbReference type="SUPFAM" id="SSF55895">
    <property type="entry name" value="Ribonuclease Rh-like"/>
    <property type="match status" value="1"/>
</dbReference>
<dbReference type="GO" id="GO:0033897">
    <property type="term" value="F:ribonuclease T2 activity"/>
    <property type="evidence" value="ECO:0007669"/>
    <property type="project" value="InterPro"/>
</dbReference>
<evidence type="ECO:0000313" key="2">
    <source>
        <dbReference type="Proteomes" id="UP000001514"/>
    </source>
</evidence>
<dbReference type="Gramene" id="EFJ33065">
    <property type="protein sequence ID" value="EFJ33065"/>
    <property type="gene ID" value="SELMODRAFT_407198"/>
</dbReference>
<dbReference type="InterPro" id="IPR036430">
    <property type="entry name" value="RNase_T2-like_sf"/>
</dbReference>
<organism evidence="2">
    <name type="scientific">Selaginella moellendorffii</name>
    <name type="common">Spikemoss</name>
    <dbReference type="NCBI Taxonomy" id="88036"/>
    <lineage>
        <taxon>Eukaryota</taxon>
        <taxon>Viridiplantae</taxon>
        <taxon>Streptophyta</taxon>
        <taxon>Embryophyta</taxon>
        <taxon>Tracheophyta</taxon>
        <taxon>Lycopodiopsida</taxon>
        <taxon>Selaginellales</taxon>
        <taxon>Selaginellaceae</taxon>
        <taxon>Selaginella</taxon>
    </lineage>
</organism>
<sequence>MIHPLADLGAAGIVPNGSSYDADSKLRALHTRTILECSSSGSRDYPQRRGEVVVIVREGAASVGLLIADLMPELRSRWPSLTCPQSNGDDFWEHEWEALYGVESQYSGRDVALDRPWSVKLAANPGG</sequence>